<evidence type="ECO:0000313" key="2">
    <source>
        <dbReference type="Proteomes" id="UP000704712"/>
    </source>
</evidence>
<protein>
    <submittedName>
        <fullName evidence="1">Uncharacterized protein</fullName>
    </submittedName>
</protein>
<accession>A0A8S9V4U6</accession>
<evidence type="ECO:0000313" key="1">
    <source>
        <dbReference type="EMBL" id="KAF4146199.1"/>
    </source>
</evidence>
<sequence>MVVASEAGGSILGVETFTVRGLHQIQLWNEVSARAGVAQDLAKFVENIRLKTKNANRLFAQLHMAVDTVYRLDGHDIILRIWLGLDCRT</sequence>
<dbReference type="Proteomes" id="UP000704712">
    <property type="component" value="Unassembled WGS sequence"/>
</dbReference>
<name>A0A8S9V4U6_PHYIN</name>
<comment type="caution">
    <text evidence="1">The sequence shown here is derived from an EMBL/GenBank/DDBJ whole genome shotgun (WGS) entry which is preliminary data.</text>
</comment>
<dbReference type="AlphaFoldDB" id="A0A8S9V4U6"/>
<reference evidence="1" key="1">
    <citation type="submission" date="2020-03" db="EMBL/GenBank/DDBJ databases">
        <title>Hybrid Assembly of Korean Phytophthora infestans isolates.</title>
        <authorList>
            <person name="Prokchorchik M."/>
            <person name="Lee Y."/>
            <person name="Seo J."/>
            <person name="Cho J.-H."/>
            <person name="Park Y.-E."/>
            <person name="Jang D.-C."/>
            <person name="Im J.-S."/>
            <person name="Choi J.-G."/>
            <person name="Park H.-J."/>
            <person name="Lee G.-B."/>
            <person name="Lee Y.-G."/>
            <person name="Hong S.-Y."/>
            <person name="Cho K."/>
            <person name="Sohn K.H."/>
        </authorList>
    </citation>
    <scope>NUCLEOTIDE SEQUENCE</scope>
    <source>
        <strain evidence="1">KR_2_A2</strain>
    </source>
</reference>
<proteinExistence type="predicted"/>
<gene>
    <name evidence="1" type="ORF">GN958_ATG04674</name>
</gene>
<organism evidence="1 2">
    <name type="scientific">Phytophthora infestans</name>
    <name type="common">Potato late blight agent</name>
    <name type="synonym">Botrytis infestans</name>
    <dbReference type="NCBI Taxonomy" id="4787"/>
    <lineage>
        <taxon>Eukaryota</taxon>
        <taxon>Sar</taxon>
        <taxon>Stramenopiles</taxon>
        <taxon>Oomycota</taxon>
        <taxon>Peronosporomycetes</taxon>
        <taxon>Peronosporales</taxon>
        <taxon>Peronosporaceae</taxon>
        <taxon>Phytophthora</taxon>
    </lineage>
</organism>
<dbReference type="EMBL" id="JAACNO010000644">
    <property type="protein sequence ID" value="KAF4146199.1"/>
    <property type="molecule type" value="Genomic_DNA"/>
</dbReference>